<proteinExistence type="predicted"/>
<evidence type="ECO:0000313" key="3">
    <source>
        <dbReference type="Proteomes" id="UP001596378"/>
    </source>
</evidence>
<organism evidence="2 3">
    <name type="scientific">Cohnella cellulosilytica</name>
    <dbReference type="NCBI Taxonomy" id="986710"/>
    <lineage>
        <taxon>Bacteria</taxon>
        <taxon>Bacillati</taxon>
        <taxon>Bacillota</taxon>
        <taxon>Bacilli</taxon>
        <taxon>Bacillales</taxon>
        <taxon>Paenibacillaceae</taxon>
        <taxon>Cohnella</taxon>
    </lineage>
</organism>
<keyword evidence="3" id="KW-1185">Reference proteome</keyword>
<comment type="caution">
    <text evidence="2">The sequence shown here is derived from an EMBL/GenBank/DDBJ whole genome shotgun (WGS) entry which is preliminary data.</text>
</comment>
<evidence type="ECO:0000256" key="1">
    <source>
        <dbReference type="SAM" id="SignalP"/>
    </source>
</evidence>
<dbReference type="SUPFAM" id="SSF48452">
    <property type="entry name" value="TPR-like"/>
    <property type="match status" value="1"/>
</dbReference>
<dbReference type="EMBL" id="JBHTAI010000019">
    <property type="protein sequence ID" value="MFC7151896.1"/>
    <property type="molecule type" value="Genomic_DNA"/>
</dbReference>
<dbReference type="InterPro" id="IPR011990">
    <property type="entry name" value="TPR-like_helical_dom_sf"/>
</dbReference>
<feature type="chain" id="PRO_5047304645" description="Tetratricopeptide repeat protein" evidence="1">
    <location>
        <begin position="31"/>
        <end position="378"/>
    </location>
</feature>
<dbReference type="Gene3D" id="1.25.40.10">
    <property type="entry name" value="Tetratricopeptide repeat domain"/>
    <property type="match status" value="1"/>
</dbReference>
<dbReference type="Proteomes" id="UP001596378">
    <property type="component" value="Unassembled WGS sequence"/>
</dbReference>
<protein>
    <recommendedName>
        <fullName evidence="4">Tetratricopeptide repeat protein</fullName>
    </recommendedName>
</protein>
<evidence type="ECO:0008006" key="4">
    <source>
        <dbReference type="Google" id="ProtNLM"/>
    </source>
</evidence>
<accession>A0ABW2FFD7</accession>
<dbReference type="RefSeq" id="WP_378046614.1">
    <property type="nucleotide sequence ID" value="NZ_JBHMDN010000011.1"/>
</dbReference>
<feature type="signal peptide" evidence="1">
    <location>
        <begin position="1"/>
        <end position="30"/>
    </location>
</feature>
<sequence>MKNKYKRLLIAALALLIALGGLPQAPYAGAADSGAFEPTTLAELENGEELYGSIEPFIADQLELSEEDEEAVTADSIYEVDLSNYPKGYTRQFISFIFNYDWIELVLVATNEDASKIALLDRAVSSDGGDMFLNTAKLDFMTEDNQIYIWTQAPYSAYESRVQLEWAGDSFYVVEHEFDDPTENYYAEMAALIEAKDIEGLIELSELDYPQYPGAYEAAYTLAAPALKLAHQKALAANKANSTRAAVKYLEYGLAQYASAFDIEGYAEGDLTKADITGTADSLYAESRLTLSAYAGILNDYGYFLSVIGQNKKAKPVLANVVQLVPSRTVAYLNLADVEWALGQRSAAKSHYKIYWKQLGSKASSVAPKRVQERINAK</sequence>
<gene>
    <name evidence="2" type="ORF">ACFQMJ_25435</name>
</gene>
<evidence type="ECO:0000313" key="2">
    <source>
        <dbReference type="EMBL" id="MFC7151896.1"/>
    </source>
</evidence>
<name>A0ABW2FFD7_9BACL</name>
<reference evidence="3" key="1">
    <citation type="journal article" date="2019" name="Int. J. Syst. Evol. Microbiol.">
        <title>The Global Catalogue of Microorganisms (GCM) 10K type strain sequencing project: providing services to taxonomists for standard genome sequencing and annotation.</title>
        <authorList>
            <consortium name="The Broad Institute Genomics Platform"/>
            <consortium name="The Broad Institute Genome Sequencing Center for Infectious Disease"/>
            <person name="Wu L."/>
            <person name="Ma J."/>
        </authorList>
    </citation>
    <scope>NUCLEOTIDE SEQUENCE [LARGE SCALE GENOMIC DNA]</scope>
    <source>
        <strain evidence="3">KCTC 12907</strain>
    </source>
</reference>
<keyword evidence="1" id="KW-0732">Signal</keyword>